<dbReference type="Pfam" id="PF00563">
    <property type="entry name" value="EAL"/>
    <property type="match status" value="1"/>
</dbReference>
<comment type="caution">
    <text evidence="4">The sequence shown here is derived from an EMBL/GenBank/DDBJ whole genome shotgun (WGS) entry which is preliminary data.</text>
</comment>
<gene>
    <name evidence="4" type="ORF">P3W85_09070</name>
</gene>
<dbReference type="PROSITE" id="PS50883">
    <property type="entry name" value="EAL"/>
    <property type="match status" value="1"/>
</dbReference>
<dbReference type="NCBIfam" id="TIGR00254">
    <property type="entry name" value="GGDEF"/>
    <property type="match status" value="1"/>
</dbReference>
<protein>
    <submittedName>
        <fullName evidence="4">EAL domain-containing protein</fullName>
    </submittedName>
</protein>
<evidence type="ECO:0000313" key="5">
    <source>
        <dbReference type="Proteomes" id="UP001216674"/>
    </source>
</evidence>
<dbReference type="InterPro" id="IPR012226">
    <property type="entry name" value="Diguanyl_cyclase/Pdiesterase"/>
</dbReference>
<feature type="domain" description="GGDEF" evidence="3">
    <location>
        <begin position="453"/>
        <end position="585"/>
    </location>
</feature>
<dbReference type="InterPro" id="IPR035919">
    <property type="entry name" value="EAL_sf"/>
</dbReference>
<dbReference type="CDD" id="cd01949">
    <property type="entry name" value="GGDEF"/>
    <property type="match status" value="1"/>
</dbReference>
<organism evidence="4 5">
    <name type="scientific">Cupriavidus basilensis</name>
    <dbReference type="NCBI Taxonomy" id="68895"/>
    <lineage>
        <taxon>Bacteria</taxon>
        <taxon>Pseudomonadati</taxon>
        <taxon>Pseudomonadota</taxon>
        <taxon>Betaproteobacteria</taxon>
        <taxon>Burkholderiales</taxon>
        <taxon>Burkholderiaceae</taxon>
        <taxon>Cupriavidus</taxon>
    </lineage>
</organism>
<evidence type="ECO:0000259" key="3">
    <source>
        <dbReference type="PROSITE" id="PS50887"/>
    </source>
</evidence>
<dbReference type="SUPFAM" id="SSF55785">
    <property type="entry name" value="PYP-like sensor domain (PAS domain)"/>
    <property type="match status" value="2"/>
</dbReference>
<dbReference type="InterPro" id="IPR043128">
    <property type="entry name" value="Rev_trsase/Diguanyl_cyclase"/>
</dbReference>
<dbReference type="Pfam" id="PF00989">
    <property type="entry name" value="PAS"/>
    <property type="match status" value="1"/>
</dbReference>
<dbReference type="InterPro" id="IPR013656">
    <property type="entry name" value="PAS_4"/>
</dbReference>
<evidence type="ECO:0000259" key="2">
    <source>
        <dbReference type="PROSITE" id="PS50883"/>
    </source>
</evidence>
<dbReference type="InterPro" id="IPR001633">
    <property type="entry name" value="EAL_dom"/>
</dbReference>
<feature type="domain" description="EAL" evidence="2">
    <location>
        <begin position="594"/>
        <end position="848"/>
    </location>
</feature>
<dbReference type="InterPro" id="IPR013767">
    <property type="entry name" value="PAS_fold"/>
</dbReference>
<dbReference type="Gene3D" id="3.30.450.20">
    <property type="entry name" value="PAS domain"/>
    <property type="match status" value="2"/>
</dbReference>
<dbReference type="CDD" id="cd00130">
    <property type="entry name" value="PAS"/>
    <property type="match status" value="2"/>
</dbReference>
<dbReference type="Pfam" id="PF00990">
    <property type="entry name" value="GGDEF"/>
    <property type="match status" value="1"/>
</dbReference>
<keyword evidence="5" id="KW-1185">Reference proteome</keyword>
<dbReference type="NCBIfam" id="TIGR00229">
    <property type="entry name" value="sensory_box"/>
    <property type="match status" value="2"/>
</dbReference>
<evidence type="ECO:0000313" key="4">
    <source>
        <dbReference type="EMBL" id="MDF3833099.1"/>
    </source>
</evidence>
<dbReference type="PANTHER" id="PTHR44757:SF2">
    <property type="entry name" value="BIOFILM ARCHITECTURE MAINTENANCE PROTEIN MBAA"/>
    <property type="match status" value="1"/>
</dbReference>
<dbReference type="SMART" id="SM00091">
    <property type="entry name" value="PAS"/>
    <property type="match status" value="2"/>
</dbReference>
<dbReference type="PANTHER" id="PTHR44757">
    <property type="entry name" value="DIGUANYLATE CYCLASE DGCP"/>
    <property type="match status" value="1"/>
</dbReference>
<dbReference type="EMBL" id="JARJLM010000158">
    <property type="protein sequence ID" value="MDF3833099.1"/>
    <property type="molecule type" value="Genomic_DNA"/>
</dbReference>
<name>A0ABT6AKH4_9BURK</name>
<dbReference type="InterPro" id="IPR035965">
    <property type="entry name" value="PAS-like_dom_sf"/>
</dbReference>
<dbReference type="PROSITE" id="PS50112">
    <property type="entry name" value="PAS"/>
    <property type="match status" value="2"/>
</dbReference>
<dbReference type="Proteomes" id="UP001216674">
    <property type="component" value="Unassembled WGS sequence"/>
</dbReference>
<reference evidence="4 5" key="1">
    <citation type="submission" date="2023-03" db="EMBL/GenBank/DDBJ databases">
        <title>Draft assemblies of triclosan tolerant bacteria isolated from returned activated sludge.</title>
        <authorList>
            <person name="Van Hamelsveld S."/>
        </authorList>
    </citation>
    <scope>NUCLEOTIDE SEQUENCE [LARGE SCALE GENOMIC DNA]</scope>
    <source>
        <strain evidence="4 5">GW210010_S58</strain>
    </source>
</reference>
<dbReference type="SUPFAM" id="SSF141868">
    <property type="entry name" value="EAL domain-like"/>
    <property type="match status" value="1"/>
</dbReference>
<proteinExistence type="predicted"/>
<accession>A0ABT6AKH4</accession>
<dbReference type="PROSITE" id="PS50887">
    <property type="entry name" value="GGDEF"/>
    <property type="match status" value="1"/>
</dbReference>
<dbReference type="InterPro" id="IPR052155">
    <property type="entry name" value="Biofilm_reg_signaling"/>
</dbReference>
<dbReference type="SMART" id="SM00267">
    <property type="entry name" value="GGDEF"/>
    <property type="match status" value="1"/>
</dbReference>
<dbReference type="Gene3D" id="3.30.450.40">
    <property type="match status" value="1"/>
</dbReference>
<dbReference type="InterPro" id="IPR000160">
    <property type="entry name" value="GGDEF_dom"/>
</dbReference>
<dbReference type="Pfam" id="PF13185">
    <property type="entry name" value="GAF_2"/>
    <property type="match status" value="1"/>
</dbReference>
<dbReference type="SUPFAM" id="SSF55073">
    <property type="entry name" value="Nucleotide cyclase"/>
    <property type="match status" value="1"/>
</dbReference>
<dbReference type="InterPro" id="IPR029016">
    <property type="entry name" value="GAF-like_dom_sf"/>
</dbReference>
<feature type="domain" description="PAS" evidence="1">
    <location>
        <begin position="133"/>
        <end position="191"/>
    </location>
</feature>
<dbReference type="CDD" id="cd01948">
    <property type="entry name" value="EAL"/>
    <property type="match status" value="1"/>
</dbReference>
<evidence type="ECO:0000259" key="1">
    <source>
        <dbReference type="PROSITE" id="PS50112"/>
    </source>
</evidence>
<dbReference type="Gene3D" id="3.20.20.450">
    <property type="entry name" value="EAL domain"/>
    <property type="match status" value="1"/>
</dbReference>
<sequence length="860" mass="93239">MPDRDKALSIADPHQLFRNSLEQATDAVFVLNADNRVIFLNAAAEALYGACRTQVVGMHIDTLVQRLPGIGNAAHAAGPGPDSEGLSPLPAVQIQRRDGTLRFGYVAESRTRLGDATLHTLLVKESAGASREGHPLLSVIADEIDSAVLVVDADWRIVYANAGLTRMLGFTPGEMAGKTPAELLAGEFTDPAVMHRLQTPRPTAATERHEALVYARCGSPLWVSATVRHLGRADGAQHHGIVILSDITQKKTYELLQRKVLHAMVMEQPLPAVMELICQEVQRVAPAVIASVLRVDADRRLHTLAAPGLPPHYCAALEGLNAGPMTGSCGTAAWFGEPVVVSDIATDPLWDGYRDLALPLGLAACWSYPIKAGDGRVLATLAFYYRTVRRPDAFHLQLVEVCVALCKLAFEREEAAERILQLDRYDSLTGLPNRSLLQRQAATLLLATQQAGATLSVLFVDLDRFKHINDSLGHAGGDKLLREVAVRLAAQAGDGALVARLSGDEFALVLPNSDRTQTIAAGERLLAALRQPLRIDHVSIAPSASIGISMFPVDGDALDYLLHCAEMAMYDAKAAGRNLFRFFSIEMNWAAQERLALESALREALIGEELHLNFQPQVFLRDGRLYGLEVLVRWQHPHFGTVSPARFVPLAEDSGLIGTLDRWVLEQSCAQLAAWRREGLSVPTISVNISPASFRDPTLPAQVAQTLSRHGLPAEALMLEMTEGLLMEDDASLAATVAAIHAQGVRLSMDDFGTGYSSLGYLRQLPVHQLKLDKSFVIDLESDAAARELASAVIRIGDSLKLAVVAEGVENEAQRCFLLSQGCRMGQGYLFSRPLDAAAVAQWIATPRPPAEPGDRHSQR</sequence>
<dbReference type="Pfam" id="PF08448">
    <property type="entry name" value="PAS_4"/>
    <property type="match status" value="1"/>
</dbReference>
<dbReference type="InterPro" id="IPR029787">
    <property type="entry name" value="Nucleotide_cyclase"/>
</dbReference>
<dbReference type="PIRSF" id="PIRSF005925">
    <property type="entry name" value="Dos"/>
    <property type="match status" value="1"/>
</dbReference>
<dbReference type="SMART" id="SM00065">
    <property type="entry name" value="GAF"/>
    <property type="match status" value="1"/>
</dbReference>
<dbReference type="Gene3D" id="3.30.70.270">
    <property type="match status" value="1"/>
</dbReference>
<dbReference type="SUPFAM" id="SSF55781">
    <property type="entry name" value="GAF domain-like"/>
    <property type="match status" value="1"/>
</dbReference>
<dbReference type="InterPro" id="IPR003018">
    <property type="entry name" value="GAF"/>
</dbReference>
<dbReference type="SMART" id="SM00052">
    <property type="entry name" value="EAL"/>
    <property type="match status" value="1"/>
</dbReference>
<dbReference type="InterPro" id="IPR000014">
    <property type="entry name" value="PAS"/>
</dbReference>
<dbReference type="RefSeq" id="WP_276264532.1">
    <property type="nucleotide sequence ID" value="NZ_JARJLM010000158.1"/>
</dbReference>
<feature type="domain" description="PAS" evidence="1">
    <location>
        <begin position="13"/>
        <end position="57"/>
    </location>
</feature>